<keyword evidence="1" id="KW-0560">Oxidoreductase</keyword>
<dbReference type="AlphaFoldDB" id="A0A6B1DRR0"/>
<evidence type="ECO:0000256" key="1">
    <source>
        <dbReference type="ARBA" id="ARBA00023002"/>
    </source>
</evidence>
<dbReference type="PANTHER" id="PTHR43818:SF11">
    <property type="entry name" value="BCDNA.GH03377"/>
    <property type="match status" value="1"/>
</dbReference>
<dbReference type="Gene3D" id="3.40.50.720">
    <property type="entry name" value="NAD(P)-binding Rossmann-like Domain"/>
    <property type="match status" value="1"/>
</dbReference>
<dbReference type="GO" id="GO:0016491">
    <property type="term" value="F:oxidoreductase activity"/>
    <property type="evidence" value="ECO:0007669"/>
    <property type="project" value="UniProtKB-KW"/>
</dbReference>
<dbReference type="InterPro" id="IPR036291">
    <property type="entry name" value="NAD(P)-bd_dom_sf"/>
</dbReference>
<dbReference type="PANTHER" id="PTHR43818">
    <property type="entry name" value="BCDNA.GH03377"/>
    <property type="match status" value="1"/>
</dbReference>
<evidence type="ECO:0000259" key="2">
    <source>
        <dbReference type="Pfam" id="PF01408"/>
    </source>
</evidence>
<protein>
    <submittedName>
        <fullName evidence="3">Gfo/Idh/MocA family oxidoreductase</fullName>
    </submittedName>
</protein>
<dbReference type="EMBL" id="VXPY01000037">
    <property type="protein sequence ID" value="MYD89871.1"/>
    <property type="molecule type" value="Genomic_DNA"/>
</dbReference>
<sequence length="403" mass="44431">MELQPRRHGKDHAGNQGLRLGFGQVRNPPLPVAQGTGCLGTANDRQLRESPAQALGGYVSDRYRCAIVGVSGGRARGHAEAFAHMPRGELTAVSTRTAENLRLFADRWNVPHVYTDYAKMFREQDLDLVLVNTPPDVRLEILEAADLNGVGSVIVEKPLALQGEDWQALKEFAEQSSLKAAINHQLHYQPRRLALQALVHEGGIGPIQHLDASARMNMAYQGTHVLQAIQAFQPSPPVAVSTSLLRGATGLEPNPRMHLAPDECEAEIRFADGSTGRFRCGTNAPADNPEDTRISHHKQVAVTGETGSVQWTMTRWETRQGDQHRHGTHDYHEEDIVGQANMCEAMFDWLEDDTAVHALNLDSALQDFRLMLAMYMSGLSGRPENLEDPPMPDLLAGMRSRLA</sequence>
<evidence type="ECO:0000313" key="3">
    <source>
        <dbReference type="EMBL" id="MYD89871.1"/>
    </source>
</evidence>
<dbReference type="InterPro" id="IPR000683">
    <property type="entry name" value="Gfo/Idh/MocA-like_OxRdtase_N"/>
</dbReference>
<dbReference type="SUPFAM" id="SSF55347">
    <property type="entry name" value="Glyceraldehyde-3-phosphate dehydrogenase-like, C-terminal domain"/>
    <property type="match status" value="1"/>
</dbReference>
<gene>
    <name evidence="3" type="ORF">F4Y08_05960</name>
</gene>
<comment type="caution">
    <text evidence="3">The sequence shown here is derived from an EMBL/GenBank/DDBJ whole genome shotgun (WGS) entry which is preliminary data.</text>
</comment>
<dbReference type="GO" id="GO:0000166">
    <property type="term" value="F:nucleotide binding"/>
    <property type="evidence" value="ECO:0007669"/>
    <property type="project" value="InterPro"/>
</dbReference>
<organism evidence="3">
    <name type="scientific">Caldilineaceae bacterium SB0662_bin_9</name>
    <dbReference type="NCBI Taxonomy" id="2605258"/>
    <lineage>
        <taxon>Bacteria</taxon>
        <taxon>Bacillati</taxon>
        <taxon>Chloroflexota</taxon>
        <taxon>Caldilineae</taxon>
        <taxon>Caldilineales</taxon>
        <taxon>Caldilineaceae</taxon>
    </lineage>
</organism>
<proteinExistence type="predicted"/>
<reference evidence="3" key="1">
    <citation type="submission" date="2019-09" db="EMBL/GenBank/DDBJ databases">
        <title>Characterisation of the sponge microbiome using genome-centric metagenomics.</title>
        <authorList>
            <person name="Engelberts J.P."/>
            <person name="Robbins S.J."/>
            <person name="De Goeij J.M."/>
            <person name="Aranda M."/>
            <person name="Bell S.C."/>
            <person name="Webster N.S."/>
        </authorList>
    </citation>
    <scope>NUCLEOTIDE SEQUENCE</scope>
    <source>
        <strain evidence="3">SB0662_bin_9</strain>
    </source>
</reference>
<accession>A0A6B1DRR0</accession>
<dbReference type="Gene3D" id="3.30.360.10">
    <property type="entry name" value="Dihydrodipicolinate Reductase, domain 2"/>
    <property type="match status" value="1"/>
</dbReference>
<name>A0A6B1DRR0_9CHLR</name>
<dbReference type="SUPFAM" id="SSF51735">
    <property type="entry name" value="NAD(P)-binding Rossmann-fold domains"/>
    <property type="match status" value="1"/>
</dbReference>
<dbReference type="Pfam" id="PF01408">
    <property type="entry name" value="GFO_IDH_MocA"/>
    <property type="match status" value="1"/>
</dbReference>
<feature type="domain" description="Gfo/Idh/MocA-like oxidoreductase N-terminal" evidence="2">
    <location>
        <begin position="64"/>
        <end position="184"/>
    </location>
</feature>
<dbReference type="InterPro" id="IPR050463">
    <property type="entry name" value="Gfo/Idh/MocA_oxidrdct_glycsds"/>
</dbReference>